<dbReference type="GO" id="GO:0005815">
    <property type="term" value="C:microtubule organizing center"/>
    <property type="evidence" value="ECO:0007669"/>
    <property type="project" value="TreeGrafter"/>
</dbReference>
<dbReference type="SUPFAM" id="SSF117289">
    <property type="entry name" value="Nucleoporin domain"/>
    <property type="match status" value="1"/>
</dbReference>
<gene>
    <name evidence="1" type="ORF">BCR33DRAFT_784615</name>
</gene>
<comment type="caution">
    <text evidence="1">The sequence shown here is derived from an EMBL/GenBank/DDBJ whole genome shotgun (WGS) entry which is preliminary data.</text>
</comment>
<dbReference type="GO" id="GO:1990810">
    <property type="term" value="P:microtubule anchoring at mitotic spindle pole body"/>
    <property type="evidence" value="ECO:0007669"/>
    <property type="project" value="TreeGrafter"/>
</dbReference>
<dbReference type="PANTHER" id="PTHR16220">
    <property type="entry name" value="WD REPEAT PROTEIN 8-RELATED"/>
    <property type="match status" value="1"/>
</dbReference>
<keyword evidence="2" id="KW-1185">Reference proteome</keyword>
<evidence type="ECO:0000313" key="2">
    <source>
        <dbReference type="Proteomes" id="UP000193642"/>
    </source>
</evidence>
<dbReference type="Proteomes" id="UP000193642">
    <property type="component" value="Unassembled WGS sequence"/>
</dbReference>
<dbReference type="AlphaFoldDB" id="A0A1Y2CDR3"/>
<dbReference type="STRING" id="329046.A0A1Y2CDR3"/>
<dbReference type="OrthoDB" id="308690at2759"/>
<name>A0A1Y2CDR3_9FUNG</name>
<organism evidence="1 2">
    <name type="scientific">Rhizoclosmatium globosum</name>
    <dbReference type="NCBI Taxonomy" id="329046"/>
    <lineage>
        <taxon>Eukaryota</taxon>
        <taxon>Fungi</taxon>
        <taxon>Fungi incertae sedis</taxon>
        <taxon>Chytridiomycota</taxon>
        <taxon>Chytridiomycota incertae sedis</taxon>
        <taxon>Chytridiomycetes</taxon>
        <taxon>Chytridiales</taxon>
        <taxon>Chytriomycetaceae</taxon>
        <taxon>Rhizoclosmatium</taxon>
    </lineage>
</organism>
<accession>A0A1Y2CDR3</accession>
<dbReference type="InterPro" id="IPR052778">
    <property type="entry name" value="Centrosome-WD_assoc"/>
</dbReference>
<dbReference type="EMBL" id="MCGO01000020">
    <property type="protein sequence ID" value="ORY45198.1"/>
    <property type="molecule type" value="Genomic_DNA"/>
</dbReference>
<protein>
    <recommendedName>
        <fullName evidence="3">WD40 repeat-like protein</fullName>
    </recommendedName>
</protein>
<dbReference type="GO" id="GO:1990811">
    <property type="term" value="C:MWP complex"/>
    <property type="evidence" value="ECO:0007669"/>
    <property type="project" value="TreeGrafter"/>
</dbReference>
<evidence type="ECO:0000313" key="1">
    <source>
        <dbReference type="EMBL" id="ORY45198.1"/>
    </source>
</evidence>
<dbReference type="PANTHER" id="PTHR16220:SF0">
    <property type="entry name" value="WD REPEAT-CONTAINING PROTEIN WRAP73"/>
    <property type="match status" value="1"/>
</dbReference>
<proteinExistence type="predicted"/>
<sequence>MSDLAFTMTYKPPVHVPTVKVEIDKLSPKKGVSVCEFSCDGRYLCTKNDNMPNALWIWDLLTLSQAASFSSCHPSSSYIYLWSRENGCNAVEVPAINFQVGLMKWGPDGKSLV</sequence>
<evidence type="ECO:0008006" key="3">
    <source>
        <dbReference type="Google" id="ProtNLM"/>
    </source>
</evidence>
<reference evidence="1 2" key="1">
    <citation type="submission" date="2016-07" db="EMBL/GenBank/DDBJ databases">
        <title>Pervasive Adenine N6-methylation of Active Genes in Fungi.</title>
        <authorList>
            <consortium name="DOE Joint Genome Institute"/>
            <person name="Mondo S.J."/>
            <person name="Dannebaum R.O."/>
            <person name="Kuo R.C."/>
            <person name="Labutti K."/>
            <person name="Haridas S."/>
            <person name="Kuo A."/>
            <person name="Salamov A."/>
            <person name="Ahrendt S.R."/>
            <person name="Lipzen A."/>
            <person name="Sullivan W."/>
            <person name="Andreopoulos W.B."/>
            <person name="Clum A."/>
            <person name="Lindquist E."/>
            <person name="Daum C."/>
            <person name="Ramamoorthy G.K."/>
            <person name="Gryganskyi A."/>
            <person name="Culley D."/>
            <person name="Magnuson J.K."/>
            <person name="James T.Y."/>
            <person name="O'Malley M.A."/>
            <person name="Stajich J.E."/>
            <person name="Spatafora J.W."/>
            <person name="Visel A."/>
            <person name="Grigoriev I.V."/>
        </authorList>
    </citation>
    <scope>NUCLEOTIDE SEQUENCE [LARGE SCALE GENOMIC DNA]</scope>
    <source>
        <strain evidence="1 2">JEL800</strain>
    </source>
</reference>